<evidence type="ECO:0000313" key="1">
    <source>
        <dbReference type="EMBL" id="KAJ8764811.1"/>
    </source>
</evidence>
<reference evidence="1 2" key="1">
    <citation type="submission" date="2021-09" db="EMBL/GenBank/DDBJ databases">
        <title>Genomic insights and catalytic innovation underlie evolution of tropane alkaloids biosynthesis.</title>
        <authorList>
            <person name="Wang Y.-J."/>
            <person name="Tian T."/>
            <person name="Huang J.-P."/>
            <person name="Huang S.-X."/>
        </authorList>
    </citation>
    <scope>NUCLEOTIDE SEQUENCE [LARGE SCALE GENOMIC DNA]</scope>
    <source>
        <strain evidence="1">KIB-2018</strain>
        <tissue evidence="1">Leaf</tissue>
    </source>
</reference>
<gene>
    <name evidence="1" type="ORF">K2173_010276</name>
</gene>
<organism evidence="1 2">
    <name type="scientific">Erythroxylum novogranatense</name>
    <dbReference type="NCBI Taxonomy" id="1862640"/>
    <lineage>
        <taxon>Eukaryota</taxon>
        <taxon>Viridiplantae</taxon>
        <taxon>Streptophyta</taxon>
        <taxon>Embryophyta</taxon>
        <taxon>Tracheophyta</taxon>
        <taxon>Spermatophyta</taxon>
        <taxon>Magnoliopsida</taxon>
        <taxon>eudicotyledons</taxon>
        <taxon>Gunneridae</taxon>
        <taxon>Pentapetalae</taxon>
        <taxon>rosids</taxon>
        <taxon>fabids</taxon>
        <taxon>Malpighiales</taxon>
        <taxon>Erythroxylaceae</taxon>
        <taxon>Erythroxylum</taxon>
    </lineage>
</organism>
<dbReference type="Proteomes" id="UP001159364">
    <property type="component" value="Linkage Group LG05"/>
</dbReference>
<sequence length="239" mass="26479">MVIKVKKALVGPEKRIFSVSWPVGPRGKGKKPVVVKRVGRSGSEKGQFRIGPIISRPIYKDPMVVNRRKETLEVGQSSVPNVEGMVSDASDQILVVESRVPSISSAEMPVTGEILEALAYKVDCAWKCVGVAKRGFLTHVKELCRLHRPDILIIVEPRISDERAIGVAKKVVVELDSMEAVRMVICGVISSHLLFVLVVDIQALRDRNWSCSIRKVWDDILDALPLITWADACGISFMR</sequence>
<keyword evidence="2" id="KW-1185">Reference proteome</keyword>
<evidence type="ECO:0000313" key="2">
    <source>
        <dbReference type="Proteomes" id="UP001159364"/>
    </source>
</evidence>
<proteinExistence type="predicted"/>
<dbReference type="AlphaFoldDB" id="A0AAV8TDD8"/>
<accession>A0AAV8TDD8</accession>
<dbReference type="EMBL" id="JAIWQS010000005">
    <property type="protein sequence ID" value="KAJ8764811.1"/>
    <property type="molecule type" value="Genomic_DNA"/>
</dbReference>
<protein>
    <submittedName>
        <fullName evidence="1">Uncharacterized protein</fullName>
    </submittedName>
</protein>
<comment type="caution">
    <text evidence="1">The sequence shown here is derived from an EMBL/GenBank/DDBJ whole genome shotgun (WGS) entry which is preliminary data.</text>
</comment>
<name>A0AAV8TDD8_9ROSI</name>